<dbReference type="Proteomes" id="UP001054945">
    <property type="component" value="Unassembled WGS sequence"/>
</dbReference>
<name>A0AAV4US01_CAEEX</name>
<organism evidence="1 2">
    <name type="scientific">Caerostris extrusa</name>
    <name type="common">Bark spider</name>
    <name type="synonym">Caerostris bankana</name>
    <dbReference type="NCBI Taxonomy" id="172846"/>
    <lineage>
        <taxon>Eukaryota</taxon>
        <taxon>Metazoa</taxon>
        <taxon>Ecdysozoa</taxon>
        <taxon>Arthropoda</taxon>
        <taxon>Chelicerata</taxon>
        <taxon>Arachnida</taxon>
        <taxon>Araneae</taxon>
        <taxon>Araneomorphae</taxon>
        <taxon>Entelegynae</taxon>
        <taxon>Araneoidea</taxon>
        <taxon>Araneidae</taxon>
        <taxon>Caerostris</taxon>
    </lineage>
</organism>
<gene>
    <name evidence="1" type="ORF">CEXT_45161</name>
</gene>
<sequence length="88" mass="10229">MDGGDYETNIAVILKIRLRFCMPKHWRRCFQVPETKTDQKTIPEACSLRGRLSIKIQSPPYEFAMIVVTRKVLLKIEVCAEKMLSTTR</sequence>
<keyword evidence="2" id="KW-1185">Reference proteome</keyword>
<comment type="caution">
    <text evidence="1">The sequence shown here is derived from an EMBL/GenBank/DDBJ whole genome shotgun (WGS) entry which is preliminary data.</text>
</comment>
<reference evidence="1 2" key="1">
    <citation type="submission" date="2021-06" db="EMBL/GenBank/DDBJ databases">
        <title>Caerostris extrusa draft genome.</title>
        <authorList>
            <person name="Kono N."/>
            <person name="Arakawa K."/>
        </authorList>
    </citation>
    <scope>NUCLEOTIDE SEQUENCE [LARGE SCALE GENOMIC DNA]</scope>
</reference>
<proteinExistence type="predicted"/>
<protein>
    <submittedName>
        <fullName evidence="1">Uncharacterized protein</fullName>
    </submittedName>
</protein>
<evidence type="ECO:0000313" key="2">
    <source>
        <dbReference type="Proteomes" id="UP001054945"/>
    </source>
</evidence>
<dbReference type="EMBL" id="BPLR01013332">
    <property type="protein sequence ID" value="GIY60494.1"/>
    <property type="molecule type" value="Genomic_DNA"/>
</dbReference>
<accession>A0AAV4US01</accession>
<dbReference type="AlphaFoldDB" id="A0AAV4US01"/>
<evidence type="ECO:0000313" key="1">
    <source>
        <dbReference type="EMBL" id="GIY60494.1"/>
    </source>
</evidence>